<name>A0A7J9UT98_9MICO</name>
<dbReference type="CDD" id="cd03328">
    <property type="entry name" value="MR_like_3"/>
    <property type="match status" value="1"/>
</dbReference>
<dbReference type="GO" id="GO:0009063">
    <property type="term" value="P:amino acid catabolic process"/>
    <property type="evidence" value="ECO:0007669"/>
    <property type="project" value="InterPro"/>
</dbReference>
<dbReference type="InterPro" id="IPR029017">
    <property type="entry name" value="Enolase-like_N"/>
</dbReference>
<dbReference type="PROSITE" id="PS00908">
    <property type="entry name" value="MR_MLE_1"/>
    <property type="match status" value="1"/>
</dbReference>
<dbReference type="SFLD" id="SFLDS00001">
    <property type="entry name" value="Enolase"/>
    <property type="match status" value="1"/>
</dbReference>
<dbReference type="Proteomes" id="UP000429644">
    <property type="component" value="Unassembled WGS sequence"/>
</dbReference>
<keyword evidence="3" id="KW-0460">Magnesium</keyword>
<evidence type="ECO:0000256" key="2">
    <source>
        <dbReference type="ARBA" id="ARBA00022723"/>
    </source>
</evidence>
<accession>A0A7J9UT98</accession>
<dbReference type="OrthoDB" id="9802699at2"/>
<proteinExistence type="predicted"/>
<comment type="cofactor">
    <cofactor evidence="1">
        <name>Mg(2+)</name>
        <dbReference type="ChEBI" id="CHEBI:18420"/>
    </cofactor>
</comment>
<dbReference type="SMART" id="SM00922">
    <property type="entry name" value="MR_MLE"/>
    <property type="match status" value="1"/>
</dbReference>
<dbReference type="Gene3D" id="3.30.390.10">
    <property type="entry name" value="Enolase-like, N-terminal domain"/>
    <property type="match status" value="1"/>
</dbReference>
<dbReference type="Gene3D" id="3.20.20.120">
    <property type="entry name" value="Enolase-like C-terminal domain"/>
    <property type="match status" value="1"/>
</dbReference>
<feature type="domain" description="Mandelate racemase/muconate lactonizing enzyme C-terminal" evidence="4">
    <location>
        <begin position="144"/>
        <end position="245"/>
    </location>
</feature>
<evidence type="ECO:0000256" key="1">
    <source>
        <dbReference type="ARBA" id="ARBA00001946"/>
    </source>
</evidence>
<evidence type="ECO:0000256" key="3">
    <source>
        <dbReference type="ARBA" id="ARBA00022842"/>
    </source>
</evidence>
<comment type="caution">
    <text evidence="5">The sequence shown here is derived from an EMBL/GenBank/DDBJ whole genome shotgun (WGS) entry which is preliminary data.</text>
</comment>
<dbReference type="InterPro" id="IPR036849">
    <property type="entry name" value="Enolase-like_C_sf"/>
</dbReference>
<dbReference type="InterPro" id="IPR018110">
    <property type="entry name" value="Mandel_Rmase/mucon_lact_enz_CS"/>
</dbReference>
<dbReference type="SFLD" id="SFLDG00179">
    <property type="entry name" value="mandelate_racemase"/>
    <property type="match status" value="1"/>
</dbReference>
<dbReference type="InterPro" id="IPR013342">
    <property type="entry name" value="Mandelate_racemase_C"/>
</dbReference>
<reference evidence="5 6" key="1">
    <citation type="submission" date="2019-10" db="EMBL/GenBank/DDBJ databases">
        <title>Georgenia wutianyii sp. nov. and Georgenia yuyongxinii sp. nov. isolated from plateau pika (Ochotona curzoniae) in the Qinghai-Tibet plateau of China.</title>
        <authorList>
            <person name="Tian Z."/>
        </authorList>
    </citation>
    <scope>NUCLEOTIDE SEQUENCE [LARGE SCALE GENOMIC DNA]</scope>
    <source>
        <strain evidence="5 6">JCM 15130</strain>
    </source>
</reference>
<keyword evidence="2" id="KW-0479">Metal-binding</keyword>
<sequence length="367" mass="38750">MTPDVPVEGLDVLVYTIPTDQPEADGTIAWSATTMVAVRARAGGAVGLGWTYAAAAAAAVVRDVLADVVRGRDARDVPAAWAAMQQQLRNIGRPGIASCALSAVDVALWDLAARLLDVPLVRLLGRARDAVPVYGSGGFTTYDDATLRSQLGGWVHADGIPRVKIKIGESWGTRTDRDLARVRLARATIGDAAELFVDANGAYSVGQAVRLARPLEDQGVTWFEEPVSSDDLAGLRHVRRRTTADVAAGEYAWSLVEAQRLCAAQAVDCLQADATRCGGYTEWLRIAAVAAAHHLEVSAHCAPALHAPVAGAAPNLRHVEWFHDHVRIEHLLLDGAPAATGGAMVPDLAAPGHGITLAPAAERYRTG</sequence>
<dbReference type="SUPFAM" id="SSF51604">
    <property type="entry name" value="Enolase C-terminal domain-like"/>
    <property type="match status" value="1"/>
</dbReference>
<dbReference type="Pfam" id="PF13378">
    <property type="entry name" value="MR_MLE_C"/>
    <property type="match status" value="1"/>
</dbReference>
<gene>
    <name evidence="5" type="ORF">GB882_04125</name>
</gene>
<dbReference type="AlphaFoldDB" id="A0A7J9UT98"/>
<evidence type="ECO:0000259" key="4">
    <source>
        <dbReference type="SMART" id="SM00922"/>
    </source>
</evidence>
<dbReference type="PANTHER" id="PTHR13794">
    <property type="entry name" value="ENOLASE SUPERFAMILY, MANDELATE RACEMASE"/>
    <property type="match status" value="1"/>
</dbReference>
<evidence type="ECO:0000313" key="5">
    <source>
        <dbReference type="EMBL" id="MPV87841.1"/>
    </source>
</evidence>
<dbReference type="SUPFAM" id="SSF54826">
    <property type="entry name" value="Enolase N-terminal domain-like"/>
    <property type="match status" value="1"/>
</dbReference>
<dbReference type="EMBL" id="WHPD01000902">
    <property type="protein sequence ID" value="MPV87841.1"/>
    <property type="molecule type" value="Genomic_DNA"/>
</dbReference>
<organism evidence="5 6">
    <name type="scientific">Georgenia ruanii</name>
    <dbReference type="NCBI Taxonomy" id="348442"/>
    <lineage>
        <taxon>Bacteria</taxon>
        <taxon>Bacillati</taxon>
        <taxon>Actinomycetota</taxon>
        <taxon>Actinomycetes</taxon>
        <taxon>Micrococcales</taxon>
        <taxon>Bogoriellaceae</taxon>
        <taxon>Georgenia</taxon>
    </lineage>
</organism>
<protein>
    <submittedName>
        <fullName evidence="5">Mandelate racemase</fullName>
    </submittedName>
</protein>
<dbReference type="GO" id="GO:0016836">
    <property type="term" value="F:hydro-lyase activity"/>
    <property type="evidence" value="ECO:0007669"/>
    <property type="project" value="TreeGrafter"/>
</dbReference>
<keyword evidence="6" id="KW-1185">Reference proteome</keyword>
<evidence type="ECO:0000313" key="6">
    <source>
        <dbReference type="Proteomes" id="UP000429644"/>
    </source>
</evidence>
<dbReference type="InterPro" id="IPR029065">
    <property type="entry name" value="Enolase_C-like"/>
</dbReference>
<dbReference type="InterPro" id="IPR013341">
    <property type="entry name" value="Mandelate_racemase_N_dom"/>
</dbReference>
<dbReference type="InterPro" id="IPR046945">
    <property type="entry name" value="RHMD-like"/>
</dbReference>
<dbReference type="GO" id="GO:0016052">
    <property type="term" value="P:carbohydrate catabolic process"/>
    <property type="evidence" value="ECO:0007669"/>
    <property type="project" value="TreeGrafter"/>
</dbReference>
<dbReference type="RefSeq" id="WP_152230466.1">
    <property type="nucleotide sequence ID" value="NZ_BAAAOT010000002.1"/>
</dbReference>
<dbReference type="PANTHER" id="PTHR13794:SF58">
    <property type="entry name" value="MITOCHONDRIAL ENOLASE SUPERFAMILY MEMBER 1"/>
    <property type="match status" value="1"/>
</dbReference>
<dbReference type="Pfam" id="PF02746">
    <property type="entry name" value="MR_MLE_N"/>
    <property type="match status" value="1"/>
</dbReference>
<dbReference type="GO" id="GO:0000287">
    <property type="term" value="F:magnesium ion binding"/>
    <property type="evidence" value="ECO:0007669"/>
    <property type="project" value="TreeGrafter"/>
</dbReference>